<keyword evidence="3 6" id="KW-0436">Ligase</keyword>
<dbReference type="UniPathway" id="UPA00193"/>
<evidence type="ECO:0000256" key="6">
    <source>
        <dbReference type="HAMAP-Rule" id="MF_01543"/>
    </source>
</evidence>
<dbReference type="InterPro" id="IPR027417">
    <property type="entry name" value="P-loop_NTPase"/>
</dbReference>
<evidence type="ECO:0000313" key="8">
    <source>
        <dbReference type="Proteomes" id="UP000009888"/>
    </source>
</evidence>
<accession>K9EW10</accession>
<protein>
    <recommendedName>
        <fullName evidence="6">Formate--tetrahydrofolate ligase</fullName>
        <ecNumber evidence="6">6.3.4.3</ecNumber>
    </recommendedName>
    <alternativeName>
        <fullName evidence="6">Formyltetrahydrofolate synthetase</fullName>
        <shortName evidence="6">FHS</shortName>
        <shortName evidence="6">FTHFS</shortName>
    </alternativeName>
</protein>
<keyword evidence="8" id="KW-1185">Reference proteome</keyword>
<dbReference type="PROSITE" id="PS00722">
    <property type="entry name" value="FTHFS_2"/>
    <property type="match status" value="1"/>
</dbReference>
<dbReference type="NCBIfam" id="NF010030">
    <property type="entry name" value="PRK13505.1"/>
    <property type="match status" value="1"/>
</dbReference>
<organism evidence="7 8">
    <name type="scientific">Actinobaculum massiliense ACS-171-V-Col2</name>
    <dbReference type="NCBI Taxonomy" id="883066"/>
    <lineage>
        <taxon>Bacteria</taxon>
        <taxon>Bacillati</taxon>
        <taxon>Actinomycetota</taxon>
        <taxon>Actinomycetes</taxon>
        <taxon>Actinomycetales</taxon>
        <taxon>Actinomycetaceae</taxon>
        <taxon>Actinobaculum</taxon>
    </lineage>
</organism>
<dbReference type="eggNOG" id="COG2759">
    <property type="taxonomic scope" value="Bacteria"/>
</dbReference>
<dbReference type="STRING" id="202789.GCA_001457435_01183"/>
<dbReference type="InterPro" id="IPR000559">
    <property type="entry name" value="Formate_THF_ligase"/>
</dbReference>
<dbReference type="RefSeq" id="WP_007001144.1">
    <property type="nucleotide sequence ID" value="NZ_JH992955.1"/>
</dbReference>
<evidence type="ECO:0000313" key="7">
    <source>
        <dbReference type="EMBL" id="EKU95177.1"/>
    </source>
</evidence>
<evidence type="ECO:0000256" key="2">
    <source>
        <dbReference type="ARBA" id="ARBA00022563"/>
    </source>
</evidence>
<reference evidence="7 8" key="1">
    <citation type="submission" date="2012-09" db="EMBL/GenBank/DDBJ databases">
        <title>The Genome Sequence of Actinobaculum massiliae ACS-171-V-COL2.</title>
        <authorList>
            <consortium name="The Broad Institute Genome Sequencing Platform"/>
            <person name="Earl A."/>
            <person name="Ward D."/>
            <person name="Feldgarden M."/>
            <person name="Gevers D."/>
            <person name="Saerens B."/>
            <person name="Vaneechoutte M."/>
            <person name="Walker B."/>
            <person name="Young S.K."/>
            <person name="Zeng Q."/>
            <person name="Gargeya S."/>
            <person name="Fitzgerald M."/>
            <person name="Haas B."/>
            <person name="Abouelleil A."/>
            <person name="Alvarado L."/>
            <person name="Arachchi H.M."/>
            <person name="Berlin A."/>
            <person name="Chapman S.B."/>
            <person name="Goldberg J."/>
            <person name="Griggs A."/>
            <person name="Gujja S."/>
            <person name="Hansen M."/>
            <person name="Howarth C."/>
            <person name="Imamovic A."/>
            <person name="Larimer J."/>
            <person name="McCowen C."/>
            <person name="Montmayeur A."/>
            <person name="Murphy C."/>
            <person name="Neiman D."/>
            <person name="Pearson M."/>
            <person name="Priest M."/>
            <person name="Roberts A."/>
            <person name="Saif S."/>
            <person name="Shea T."/>
            <person name="Sisk P."/>
            <person name="Sykes S."/>
            <person name="Wortman J."/>
            <person name="Nusbaum C."/>
            <person name="Birren B."/>
        </authorList>
    </citation>
    <scope>NUCLEOTIDE SEQUENCE [LARGE SCALE GENOMIC DNA]</scope>
    <source>
        <strain evidence="8">ACS-171-V-Col2</strain>
    </source>
</reference>
<proteinExistence type="inferred from homology"/>
<dbReference type="SUPFAM" id="SSF52540">
    <property type="entry name" value="P-loop containing nucleoside triphosphate hydrolases"/>
    <property type="match status" value="1"/>
</dbReference>
<dbReference type="GO" id="GO:0005524">
    <property type="term" value="F:ATP binding"/>
    <property type="evidence" value="ECO:0007669"/>
    <property type="project" value="UniProtKB-UniRule"/>
</dbReference>
<dbReference type="Gene3D" id="3.40.50.300">
    <property type="entry name" value="P-loop containing nucleotide triphosphate hydrolases"/>
    <property type="match status" value="1"/>
</dbReference>
<dbReference type="Gene3D" id="3.30.1510.10">
    <property type="entry name" value="Domain 2, N(10)-formyltetrahydrofolate synthetase"/>
    <property type="match status" value="1"/>
</dbReference>
<keyword evidence="4 6" id="KW-0547">Nucleotide-binding</keyword>
<keyword evidence="2 6" id="KW-0554">One-carbon metabolism</keyword>
<feature type="binding site" evidence="6">
    <location>
        <begin position="54"/>
        <end position="61"/>
    </location>
    <ligand>
        <name>ATP</name>
        <dbReference type="ChEBI" id="CHEBI:30616"/>
    </ligand>
</feature>
<evidence type="ECO:0000256" key="4">
    <source>
        <dbReference type="ARBA" id="ARBA00022741"/>
    </source>
</evidence>
<dbReference type="EC" id="6.3.4.3" evidence="6"/>
<name>K9EW10_9ACTO</name>
<dbReference type="GO" id="GO:0035999">
    <property type="term" value="P:tetrahydrofolate interconversion"/>
    <property type="evidence" value="ECO:0007669"/>
    <property type="project" value="UniProtKB-UniRule"/>
</dbReference>
<evidence type="ECO:0000256" key="3">
    <source>
        <dbReference type="ARBA" id="ARBA00022598"/>
    </source>
</evidence>
<dbReference type="PATRIC" id="fig|883066.3.peg.977"/>
<dbReference type="Pfam" id="PF01268">
    <property type="entry name" value="FTHFS"/>
    <property type="match status" value="1"/>
</dbReference>
<dbReference type="GO" id="GO:0004329">
    <property type="term" value="F:formate-tetrahydrofolate ligase activity"/>
    <property type="evidence" value="ECO:0007669"/>
    <property type="project" value="UniProtKB-UniRule"/>
</dbReference>
<gene>
    <name evidence="6" type="primary">fhs</name>
    <name evidence="7" type="ORF">HMPREF9233_00938</name>
</gene>
<comment type="similarity">
    <text evidence="6">Belongs to the formate--tetrahydrofolate ligase family.</text>
</comment>
<keyword evidence="5 6" id="KW-0067">ATP-binding</keyword>
<evidence type="ECO:0000256" key="5">
    <source>
        <dbReference type="ARBA" id="ARBA00022840"/>
    </source>
</evidence>
<comment type="catalytic activity">
    <reaction evidence="6">
        <text>(6S)-5,6,7,8-tetrahydrofolate + formate + ATP = (6R)-10-formyltetrahydrofolate + ADP + phosphate</text>
        <dbReference type="Rhea" id="RHEA:20221"/>
        <dbReference type="ChEBI" id="CHEBI:15740"/>
        <dbReference type="ChEBI" id="CHEBI:30616"/>
        <dbReference type="ChEBI" id="CHEBI:43474"/>
        <dbReference type="ChEBI" id="CHEBI:57453"/>
        <dbReference type="ChEBI" id="CHEBI:195366"/>
        <dbReference type="ChEBI" id="CHEBI:456216"/>
        <dbReference type="EC" id="6.3.4.3"/>
    </reaction>
</comment>
<sequence>MSEIRPIAEVARAAGVPDEAFIPYGRDRAKVDRAWVESSRSRGKLVLVTALNPTPPGEGKTTTSIGLADGLRRIGKRATLALREPSLGPVFGIKGGAIGGGKARVVPATQINLHFNGDFAAIAAAQNLLAAIAETAARFGTHNIDPSSVNVHRALDVNDRTLRQIVTGLGGKTNGIPREAGFDITAASEVMAAFCLAADLADLRRRIGQIVVAKNMDGEPLTANDVEATGAMLALLVEAFSPNLVQTLEGTPAFIHGGPFANIAHGCNSVMATRAALATGEIAVTEAGFGADLGAEKFIDIKCRQTGLRPDAAVCVATIRAIKYHGGMGLADLETEDLQALERGLPNLLRHVHNMQDVWGQSVVVAINRFASDSDAEIAAVQSALAELGVRAIPANHFELGGEGAIELARGVVDALETPSQTTFTYEDDETLENKVNAVVKRVYGGAGASYKPAARRELERLQNAGYGRLPVCIAKTPASFTAEAGVLGAPEGFDIPVREVRLSSGGEFVVVIAGSIMLMPGLPKHPSAADVDVDADGNITGMH</sequence>
<dbReference type="HOGENOM" id="CLU_003601_3_3_11"/>
<dbReference type="AlphaFoldDB" id="K9EW10"/>
<dbReference type="InterPro" id="IPR020628">
    <property type="entry name" value="Formate_THF_ligase_CS"/>
</dbReference>
<dbReference type="Gene3D" id="3.10.410.10">
    <property type="entry name" value="Formyltetrahydrofolate synthetase, domain 3"/>
    <property type="match status" value="1"/>
</dbReference>
<dbReference type="HAMAP" id="MF_01543">
    <property type="entry name" value="FTHFS"/>
    <property type="match status" value="1"/>
</dbReference>
<comment type="caution">
    <text evidence="7">The sequence shown here is derived from an EMBL/GenBank/DDBJ whole genome shotgun (WGS) entry which is preliminary data.</text>
</comment>
<evidence type="ECO:0000256" key="1">
    <source>
        <dbReference type="ARBA" id="ARBA00004777"/>
    </source>
</evidence>
<dbReference type="EMBL" id="AGWL01000005">
    <property type="protein sequence ID" value="EKU95177.1"/>
    <property type="molecule type" value="Genomic_DNA"/>
</dbReference>
<dbReference type="Proteomes" id="UP000009888">
    <property type="component" value="Unassembled WGS sequence"/>
</dbReference>
<comment type="pathway">
    <text evidence="1 6">One-carbon metabolism; tetrahydrofolate interconversion.</text>
</comment>